<proteinExistence type="predicted"/>
<name>A0A653DDX9_CALMS</name>
<dbReference type="OrthoDB" id="567787at2759"/>
<evidence type="ECO:0000313" key="3">
    <source>
        <dbReference type="Proteomes" id="UP000410492"/>
    </source>
</evidence>
<dbReference type="EMBL" id="CAACVG010011596">
    <property type="protein sequence ID" value="VEN58404.1"/>
    <property type="molecule type" value="Genomic_DNA"/>
</dbReference>
<feature type="region of interest" description="Disordered" evidence="1">
    <location>
        <begin position="71"/>
        <end position="112"/>
    </location>
</feature>
<evidence type="ECO:0000256" key="1">
    <source>
        <dbReference type="SAM" id="MobiDB-lite"/>
    </source>
</evidence>
<feature type="compositionally biased region" description="Basic and acidic residues" evidence="1">
    <location>
        <begin position="86"/>
        <end position="112"/>
    </location>
</feature>
<dbReference type="AlphaFoldDB" id="A0A653DDX9"/>
<organism evidence="2 3">
    <name type="scientific">Callosobruchus maculatus</name>
    <name type="common">Southern cowpea weevil</name>
    <name type="synonym">Pulse bruchid</name>
    <dbReference type="NCBI Taxonomy" id="64391"/>
    <lineage>
        <taxon>Eukaryota</taxon>
        <taxon>Metazoa</taxon>
        <taxon>Ecdysozoa</taxon>
        <taxon>Arthropoda</taxon>
        <taxon>Hexapoda</taxon>
        <taxon>Insecta</taxon>
        <taxon>Pterygota</taxon>
        <taxon>Neoptera</taxon>
        <taxon>Endopterygota</taxon>
        <taxon>Coleoptera</taxon>
        <taxon>Polyphaga</taxon>
        <taxon>Cucujiformia</taxon>
        <taxon>Chrysomeloidea</taxon>
        <taxon>Chrysomelidae</taxon>
        <taxon>Bruchinae</taxon>
        <taxon>Bruchini</taxon>
        <taxon>Callosobruchus</taxon>
    </lineage>
</organism>
<reference evidence="2 3" key="1">
    <citation type="submission" date="2019-01" db="EMBL/GenBank/DDBJ databases">
        <authorList>
            <person name="Sayadi A."/>
        </authorList>
    </citation>
    <scope>NUCLEOTIDE SEQUENCE [LARGE SCALE GENOMIC DNA]</scope>
</reference>
<keyword evidence="3" id="KW-1185">Reference proteome</keyword>
<evidence type="ECO:0000313" key="2">
    <source>
        <dbReference type="EMBL" id="VEN58404.1"/>
    </source>
</evidence>
<gene>
    <name evidence="2" type="ORF">CALMAC_LOCUS16780</name>
</gene>
<dbReference type="Proteomes" id="UP000410492">
    <property type="component" value="Unassembled WGS sequence"/>
</dbReference>
<protein>
    <submittedName>
        <fullName evidence="2">Uncharacterized protein</fullName>
    </submittedName>
</protein>
<sequence length="180" mass="20930">MVHHFVLPDVQKKIARERIVARQRQKLKTVHDTIYSRFEKFLPKAPPREPEPSEIVTDILKEVEEEAIRIAEEKHVSDEEESVVDIMERMSRKSSQKSEESTEEPQEPHGTHYDELLEIYLDELAHDTDEYQMPPDPIVDVTPFDLGVEEHGFEFSYPNDGLETITEVDDSDISQDKKSV</sequence>
<accession>A0A653DDX9</accession>
<feature type="region of interest" description="Disordered" evidence="1">
    <location>
        <begin position="155"/>
        <end position="180"/>
    </location>
</feature>